<organism evidence="2 3">
    <name type="scientific">Pyrus ussuriensis x Pyrus communis</name>
    <dbReference type="NCBI Taxonomy" id="2448454"/>
    <lineage>
        <taxon>Eukaryota</taxon>
        <taxon>Viridiplantae</taxon>
        <taxon>Streptophyta</taxon>
        <taxon>Embryophyta</taxon>
        <taxon>Tracheophyta</taxon>
        <taxon>Spermatophyta</taxon>
        <taxon>Magnoliopsida</taxon>
        <taxon>eudicotyledons</taxon>
        <taxon>Gunneridae</taxon>
        <taxon>Pentapetalae</taxon>
        <taxon>rosids</taxon>
        <taxon>fabids</taxon>
        <taxon>Rosales</taxon>
        <taxon>Rosaceae</taxon>
        <taxon>Amygdaloideae</taxon>
        <taxon>Maleae</taxon>
        <taxon>Pyrus</taxon>
    </lineage>
</organism>
<evidence type="ECO:0000313" key="2">
    <source>
        <dbReference type="EMBL" id="KAB2595666.1"/>
    </source>
</evidence>
<sequence>MGVKEFLHWSKSEGRSSNCKGDESTSRLSPVKNSRRTLTNLIPPFQTNWDLIEILVSINKPFRSAINTTSAGSVNCVEHFKGLIVAERLGLCGLQKARIGWDVANMG</sequence>
<keyword evidence="3" id="KW-1185">Reference proteome</keyword>
<comment type="caution">
    <text evidence="2">The sequence shown here is derived from an EMBL/GenBank/DDBJ whole genome shotgun (WGS) entry which is preliminary data.</text>
</comment>
<dbReference type="AlphaFoldDB" id="A0A5N5EXY5"/>
<reference evidence="3" key="2">
    <citation type="submission" date="2019-10" db="EMBL/GenBank/DDBJ databases">
        <title>A de novo genome assembly of a pear dwarfing rootstock.</title>
        <authorList>
            <person name="Wang F."/>
            <person name="Wang J."/>
            <person name="Li S."/>
            <person name="Zhang Y."/>
            <person name="Fang M."/>
            <person name="Ma L."/>
            <person name="Zhao Y."/>
            <person name="Jiang S."/>
        </authorList>
    </citation>
    <scope>NUCLEOTIDE SEQUENCE [LARGE SCALE GENOMIC DNA]</scope>
</reference>
<protein>
    <submittedName>
        <fullName evidence="2">Uncharacterized protein</fullName>
    </submittedName>
</protein>
<name>A0A5N5EXY5_9ROSA</name>
<gene>
    <name evidence="2" type="ORF">D8674_031116</name>
</gene>
<feature type="region of interest" description="Disordered" evidence="1">
    <location>
        <begin position="1"/>
        <end position="33"/>
    </location>
</feature>
<evidence type="ECO:0000313" key="3">
    <source>
        <dbReference type="Proteomes" id="UP000327157"/>
    </source>
</evidence>
<reference evidence="2 3" key="3">
    <citation type="submission" date="2019-11" db="EMBL/GenBank/DDBJ databases">
        <title>A de novo genome assembly of a pear dwarfing rootstock.</title>
        <authorList>
            <person name="Wang F."/>
            <person name="Wang J."/>
            <person name="Li S."/>
            <person name="Zhang Y."/>
            <person name="Fang M."/>
            <person name="Ma L."/>
            <person name="Zhao Y."/>
            <person name="Jiang S."/>
        </authorList>
    </citation>
    <scope>NUCLEOTIDE SEQUENCE [LARGE SCALE GENOMIC DNA]</scope>
    <source>
        <strain evidence="2">S2</strain>
        <tissue evidence="2">Leaf</tissue>
    </source>
</reference>
<dbReference type="Proteomes" id="UP000327157">
    <property type="component" value="Chromosome 7"/>
</dbReference>
<accession>A0A5N5EXY5</accession>
<evidence type="ECO:0000256" key="1">
    <source>
        <dbReference type="SAM" id="MobiDB-lite"/>
    </source>
</evidence>
<reference evidence="2 3" key="1">
    <citation type="submission" date="2019-09" db="EMBL/GenBank/DDBJ databases">
        <authorList>
            <person name="Ou C."/>
        </authorList>
    </citation>
    <scope>NUCLEOTIDE SEQUENCE [LARGE SCALE GENOMIC DNA]</scope>
    <source>
        <strain evidence="2">S2</strain>
        <tissue evidence="2">Leaf</tissue>
    </source>
</reference>
<proteinExistence type="predicted"/>
<dbReference type="EMBL" id="SMOL01000781">
    <property type="protein sequence ID" value="KAB2595666.1"/>
    <property type="molecule type" value="Genomic_DNA"/>
</dbReference>
<feature type="compositionally biased region" description="Basic and acidic residues" evidence="1">
    <location>
        <begin position="1"/>
        <end position="25"/>
    </location>
</feature>